<dbReference type="GO" id="GO:0008270">
    <property type="term" value="F:zinc ion binding"/>
    <property type="evidence" value="ECO:0007669"/>
    <property type="project" value="InterPro"/>
</dbReference>
<dbReference type="InterPro" id="IPR012337">
    <property type="entry name" value="RNaseH-like_sf"/>
</dbReference>
<dbReference type="GO" id="GO:0003964">
    <property type="term" value="F:RNA-directed DNA polymerase activity"/>
    <property type="evidence" value="ECO:0007669"/>
    <property type="project" value="UniProtKB-KW"/>
</dbReference>
<accession>A0A6L2JTW8</accession>
<organism evidence="9">
    <name type="scientific">Tanacetum cinerariifolium</name>
    <name type="common">Dalmatian daisy</name>
    <name type="synonym">Chrysanthemum cinerariifolium</name>
    <dbReference type="NCBI Taxonomy" id="118510"/>
    <lineage>
        <taxon>Eukaryota</taxon>
        <taxon>Viridiplantae</taxon>
        <taxon>Streptophyta</taxon>
        <taxon>Embryophyta</taxon>
        <taxon>Tracheophyta</taxon>
        <taxon>Spermatophyta</taxon>
        <taxon>Magnoliopsida</taxon>
        <taxon>eudicotyledons</taxon>
        <taxon>Gunneridae</taxon>
        <taxon>Pentapetalae</taxon>
        <taxon>asterids</taxon>
        <taxon>campanulids</taxon>
        <taxon>Asterales</taxon>
        <taxon>Asteraceae</taxon>
        <taxon>Asteroideae</taxon>
        <taxon>Anthemideae</taxon>
        <taxon>Anthemidinae</taxon>
        <taxon>Tanacetum</taxon>
    </lineage>
</organism>
<evidence type="ECO:0000259" key="8">
    <source>
        <dbReference type="PROSITE" id="PS50994"/>
    </source>
</evidence>
<dbReference type="GO" id="GO:0004519">
    <property type="term" value="F:endonuclease activity"/>
    <property type="evidence" value="ECO:0007669"/>
    <property type="project" value="UniProtKB-KW"/>
</dbReference>
<evidence type="ECO:0000313" key="9">
    <source>
        <dbReference type="EMBL" id="GEU40521.1"/>
    </source>
</evidence>
<dbReference type="InterPro" id="IPR041373">
    <property type="entry name" value="RT_RNaseH"/>
</dbReference>
<keyword evidence="5" id="KW-0378">Hydrolase</keyword>
<evidence type="ECO:0000256" key="3">
    <source>
        <dbReference type="ARBA" id="ARBA00022722"/>
    </source>
</evidence>
<dbReference type="InterPro" id="IPR043502">
    <property type="entry name" value="DNA/RNA_pol_sf"/>
</dbReference>
<dbReference type="GO" id="GO:0003676">
    <property type="term" value="F:nucleic acid binding"/>
    <property type="evidence" value="ECO:0007669"/>
    <property type="project" value="InterPro"/>
</dbReference>
<keyword evidence="1" id="KW-0808">Transferase</keyword>
<dbReference type="SUPFAM" id="SSF56672">
    <property type="entry name" value="DNA/RNA polymerases"/>
    <property type="match status" value="1"/>
</dbReference>
<keyword evidence="3" id="KW-0540">Nuclease</keyword>
<feature type="region of interest" description="Disordered" evidence="7">
    <location>
        <begin position="292"/>
        <end position="315"/>
    </location>
</feature>
<comment type="caution">
    <text evidence="9">The sequence shown here is derived from an EMBL/GenBank/DDBJ whole genome shotgun (WGS) entry which is preliminary data.</text>
</comment>
<dbReference type="InterPro" id="IPR036397">
    <property type="entry name" value="RNaseH_sf"/>
</dbReference>
<keyword evidence="4" id="KW-0255">Endonuclease</keyword>
<sequence length="1009" mass="113796">MVNVIPPNHVDDLPVIEPNQHDNVPVIPEPVLVDEDEDLEEEEFEEEEEPQEEEDDMEVNIEEDDNELELTYPYEKVDPLNPSPPASKSEPKEVIEVEDTVEFEDETVPASQMSSFLRRLCGHETTDALVEKNEKQRMRIMKELEEARSSNTLLRMQNELVKRDLYWTRVRAHEIMPPKSAPLTQAAVGRMIKESIDAAIVAEWARHANAGNDARGSGPVRGQDAAPVVRECTFTRFMKYNPIVFHGTEGAVELRRCFDKTESVFGISECAEGKKVKFVAATLQGPALTCSGKSNHKDNLRQSSQNNKKQGNARAMTTALTEKKVSFETLPICERCFTRHDGPCTIKCHKCGKVRHKSRYCKEKSVATGANAQPIYTCYDCEEQAHTRNRCLKKVNSGRSFMDIRFSSMLDINPVKISASYEVELTGGRVVSTNTVLKGCTLNLVNHLFEIDLMPIELGTFDVIVGCHLFLAHVTEKKPKEKLLKDVPVIRNFPEVFPDDFSGLPHVHHIDWHRLSERVVGTTARVIGEKIYSSEFITVGSTGVDEEEHGKHLKIILELLKKERLHAKFLKCDFWLDMGYGPVLMQMEKVIAYASRQLKVHEENYITHDLELGAVVFALRIEQDVSRFEAAVLVPNMKANIVTYVSKRLTCAKRTDTMKKLAQLSLKEIVYCHGVSISIISGRDSHFTSRFWRSLQKALGTNLDMSTAYHPQTVGQSERTIQTFEDLLQACVIDFESSWDCHMLLVKFSYNSSYHASIKAAPYEALIIARVDPVAYTLELPEELKGIHSTFHVSNLKKCLAEGDIVVPMDEIQLYGKFHVIKEPVEIVDIEGFLKSLLLLPDSSRHWEKFSMVSHASSALNSLRSPTTAKSRVSYAYSASRLVLVVCGFFGMEARLMLEKDTTCMYITSHGYDTLMMVVLTKGLDVVDLHLMHVVGVFDSSCGINAYDDAATSVQYVPTNPKVVLNVLLNKDVRLVWMLVRIGLNLSRSIFWGWVIKEVSVNGCCNGPI</sequence>
<dbReference type="PROSITE" id="PS50994">
    <property type="entry name" value="INTEGRASE"/>
    <property type="match status" value="1"/>
</dbReference>
<reference evidence="9" key="1">
    <citation type="journal article" date="2019" name="Sci. Rep.">
        <title>Draft genome of Tanacetum cinerariifolium, the natural source of mosquito coil.</title>
        <authorList>
            <person name="Yamashiro T."/>
            <person name="Shiraishi A."/>
            <person name="Satake H."/>
            <person name="Nakayama K."/>
        </authorList>
    </citation>
    <scope>NUCLEOTIDE SEQUENCE</scope>
</reference>
<dbReference type="Gene3D" id="3.30.420.10">
    <property type="entry name" value="Ribonuclease H-like superfamily/Ribonuclease H"/>
    <property type="match status" value="1"/>
</dbReference>
<protein>
    <submittedName>
        <fullName evidence="9">Reverse transcriptase domain-containing protein</fullName>
    </submittedName>
</protein>
<dbReference type="EMBL" id="BKCJ010001312">
    <property type="protein sequence ID" value="GEU40521.1"/>
    <property type="molecule type" value="Genomic_DNA"/>
</dbReference>
<dbReference type="Pfam" id="PF24626">
    <property type="entry name" value="SH3_Tf2-1"/>
    <property type="match status" value="1"/>
</dbReference>
<evidence type="ECO:0000256" key="6">
    <source>
        <dbReference type="ARBA" id="ARBA00022918"/>
    </source>
</evidence>
<evidence type="ECO:0000256" key="7">
    <source>
        <dbReference type="SAM" id="MobiDB-lite"/>
    </source>
</evidence>
<dbReference type="SMART" id="SM00343">
    <property type="entry name" value="ZnF_C2HC"/>
    <property type="match status" value="2"/>
</dbReference>
<evidence type="ECO:0000256" key="4">
    <source>
        <dbReference type="ARBA" id="ARBA00022759"/>
    </source>
</evidence>
<dbReference type="SUPFAM" id="SSF53098">
    <property type="entry name" value="Ribonuclease H-like"/>
    <property type="match status" value="1"/>
</dbReference>
<dbReference type="PANTHER" id="PTHR34072:SF52">
    <property type="entry name" value="RIBONUCLEASE H"/>
    <property type="match status" value="1"/>
</dbReference>
<dbReference type="GO" id="GO:0016787">
    <property type="term" value="F:hydrolase activity"/>
    <property type="evidence" value="ECO:0007669"/>
    <property type="project" value="UniProtKB-KW"/>
</dbReference>
<dbReference type="PANTHER" id="PTHR34072">
    <property type="entry name" value="ENZYMATIC POLYPROTEIN-RELATED"/>
    <property type="match status" value="1"/>
</dbReference>
<feature type="region of interest" description="Disordered" evidence="7">
    <location>
        <begin position="37"/>
        <end position="92"/>
    </location>
</feature>
<dbReference type="InterPro" id="IPR056924">
    <property type="entry name" value="SH3_Tf2-1"/>
</dbReference>
<keyword evidence="6 9" id="KW-0695">RNA-directed DNA polymerase</keyword>
<evidence type="ECO:0000256" key="2">
    <source>
        <dbReference type="ARBA" id="ARBA00022695"/>
    </source>
</evidence>
<name>A0A6L2JTW8_TANCI</name>
<dbReference type="AlphaFoldDB" id="A0A6L2JTW8"/>
<dbReference type="Pfam" id="PF17917">
    <property type="entry name" value="RT_RNaseH"/>
    <property type="match status" value="1"/>
</dbReference>
<evidence type="ECO:0000256" key="5">
    <source>
        <dbReference type="ARBA" id="ARBA00022801"/>
    </source>
</evidence>
<feature type="domain" description="Integrase catalytic" evidence="8">
    <location>
        <begin position="610"/>
        <end position="770"/>
    </location>
</feature>
<feature type="compositionally biased region" description="Polar residues" evidence="7">
    <location>
        <begin position="301"/>
        <end position="310"/>
    </location>
</feature>
<keyword evidence="2" id="KW-0548">Nucleotidyltransferase</keyword>
<feature type="compositionally biased region" description="Acidic residues" evidence="7">
    <location>
        <begin position="37"/>
        <end position="68"/>
    </location>
</feature>
<dbReference type="GO" id="GO:0015074">
    <property type="term" value="P:DNA integration"/>
    <property type="evidence" value="ECO:0007669"/>
    <property type="project" value="InterPro"/>
</dbReference>
<evidence type="ECO:0000256" key="1">
    <source>
        <dbReference type="ARBA" id="ARBA00022679"/>
    </source>
</evidence>
<gene>
    <name evidence="9" type="ORF">Tci_012499</name>
</gene>
<dbReference type="InterPro" id="IPR001878">
    <property type="entry name" value="Znf_CCHC"/>
</dbReference>
<dbReference type="InterPro" id="IPR001584">
    <property type="entry name" value="Integrase_cat-core"/>
</dbReference>
<proteinExistence type="predicted"/>